<protein>
    <submittedName>
        <fullName evidence="1">Uncharacterized protein</fullName>
    </submittedName>
</protein>
<evidence type="ECO:0000313" key="1">
    <source>
        <dbReference type="EMBL" id="KAF3507343.1"/>
    </source>
</evidence>
<organism evidence="1 2">
    <name type="scientific">Brassica cretica</name>
    <name type="common">Mustard</name>
    <dbReference type="NCBI Taxonomy" id="69181"/>
    <lineage>
        <taxon>Eukaryota</taxon>
        <taxon>Viridiplantae</taxon>
        <taxon>Streptophyta</taxon>
        <taxon>Embryophyta</taxon>
        <taxon>Tracheophyta</taxon>
        <taxon>Spermatophyta</taxon>
        <taxon>Magnoliopsida</taxon>
        <taxon>eudicotyledons</taxon>
        <taxon>Gunneridae</taxon>
        <taxon>Pentapetalae</taxon>
        <taxon>rosids</taxon>
        <taxon>malvids</taxon>
        <taxon>Brassicales</taxon>
        <taxon>Brassicaceae</taxon>
        <taxon>Brassiceae</taxon>
        <taxon>Brassica</taxon>
    </lineage>
</organism>
<dbReference type="Proteomes" id="UP000712600">
    <property type="component" value="Unassembled WGS sequence"/>
</dbReference>
<dbReference type="EMBL" id="QGKX02001521">
    <property type="protein sequence ID" value="KAF3507343.1"/>
    <property type="molecule type" value="Genomic_DNA"/>
</dbReference>
<gene>
    <name evidence="1" type="ORF">F2Q69_00004284</name>
</gene>
<dbReference type="AlphaFoldDB" id="A0A8S9P2V9"/>
<reference evidence="1" key="1">
    <citation type="submission" date="2019-12" db="EMBL/GenBank/DDBJ databases">
        <title>Genome sequencing and annotation of Brassica cretica.</title>
        <authorList>
            <person name="Studholme D.J."/>
            <person name="Sarris P."/>
        </authorList>
    </citation>
    <scope>NUCLEOTIDE SEQUENCE</scope>
    <source>
        <strain evidence="1">PFS-109/04</strain>
        <tissue evidence="1">Leaf</tissue>
    </source>
</reference>
<proteinExistence type="predicted"/>
<name>A0A8S9P2V9_BRACR</name>
<sequence>MDKERLTALPCTISERIFKAGEEPTGVRDTPYHKRFGIKQILYALEPKEIEKRASPFGKFVELADKPSFSGRFGRYIISRQLKVARKHEAWFKRSKKRLANRNITEKPYWGELFGTLKEVPVASVIRMLKKKTVRGGRFAAEFFRCAVHGFSSWSDEEDPHGWQKTSLLEAREQIDRQRREDTLEDYHQLQTELLKARETERECYDKCFLFRGEGF</sequence>
<accession>A0A8S9P2V9</accession>
<comment type="caution">
    <text evidence="1">The sequence shown here is derived from an EMBL/GenBank/DDBJ whole genome shotgun (WGS) entry which is preliminary data.</text>
</comment>
<evidence type="ECO:0000313" key="2">
    <source>
        <dbReference type="Proteomes" id="UP000712600"/>
    </source>
</evidence>